<feature type="domain" description="UspA" evidence="2">
    <location>
        <begin position="1"/>
        <end position="143"/>
    </location>
</feature>
<evidence type="ECO:0000313" key="3">
    <source>
        <dbReference type="EMBL" id="AQG80605.1"/>
    </source>
</evidence>
<keyword evidence="4" id="KW-1185">Reference proteome</keyword>
<dbReference type="Gene3D" id="3.40.50.12370">
    <property type="match status" value="1"/>
</dbReference>
<dbReference type="PRINTS" id="PR01438">
    <property type="entry name" value="UNVRSLSTRESS"/>
</dbReference>
<dbReference type="STRING" id="1178516.AWR27_15510"/>
<dbReference type="CDD" id="cd00293">
    <property type="entry name" value="USP-like"/>
    <property type="match status" value="1"/>
</dbReference>
<gene>
    <name evidence="3" type="ORF">AWR27_15510</name>
</gene>
<dbReference type="EMBL" id="CP014263">
    <property type="protein sequence ID" value="AQG80605.1"/>
    <property type="molecule type" value="Genomic_DNA"/>
</dbReference>
<proteinExistence type="inferred from homology"/>
<protein>
    <recommendedName>
        <fullName evidence="2">UspA domain-containing protein</fullName>
    </recommendedName>
</protein>
<dbReference type="InterPro" id="IPR006015">
    <property type="entry name" value="Universal_stress_UspA"/>
</dbReference>
<sequence>MKKILVTTDFSSQSKAAMRFAMQVASQSGAALTFLTVCHVPRPTVWTDATYTAHEKTELNKTRKTVGNFVESVYKSRQMFPTNYTCVAVNSPFTDSTIMGYAADHAFDYICISTHGAGMVEKLFGNTTSNLINQSPVPVIAVPATYRVSELTTVLYASDLSQLNEIKRVVDFARPLSTSVELLHFSEPNEPVVDSDIIATAVKKHTDYPVTVQVKPRHMAHALTANIEAFIQAKKPSVLVMFTTQKDGFFKRLFLSGNSVDYSFLTTTPLLVFRKA</sequence>
<evidence type="ECO:0000256" key="1">
    <source>
        <dbReference type="ARBA" id="ARBA00008791"/>
    </source>
</evidence>
<dbReference type="Proteomes" id="UP000187941">
    <property type="component" value="Chromosome"/>
</dbReference>
<reference evidence="3 4" key="1">
    <citation type="submission" date="2016-01" db="EMBL/GenBank/DDBJ databases">
        <authorList>
            <person name="Oliw E.H."/>
        </authorList>
    </citation>
    <scope>NUCLEOTIDE SEQUENCE [LARGE SCALE GENOMIC DNA]</scope>
    <source>
        <strain evidence="3 4">DY10</strain>
    </source>
</reference>
<comment type="similarity">
    <text evidence="1">Belongs to the universal stress protein A family.</text>
</comment>
<dbReference type="SUPFAM" id="SSF52402">
    <property type="entry name" value="Adenine nucleotide alpha hydrolases-like"/>
    <property type="match status" value="2"/>
</dbReference>
<dbReference type="RefSeq" id="WP_077132033.1">
    <property type="nucleotide sequence ID" value="NZ_CP014263.1"/>
</dbReference>
<evidence type="ECO:0000313" key="4">
    <source>
        <dbReference type="Proteomes" id="UP000187941"/>
    </source>
</evidence>
<dbReference type="Pfam" id="PF00582">
    <property type="entry name" value="Usp"/>
    <property type="match status" value="1"/>
</dbReference>
<dbReference type="PANTHER" id="PTHR46268:SF6">
    <property type="entry name" value="UNIVERSAL STRESS PROTEIN UP12"/>
    <property type="match status" value="1"/>
</dbReference>
<accession>A0A1P9WZ06</accession>
<evidence type="ECO:0000259" key="2">
    <source>
        <dbReference type="Pfam" id="PF00582"/>
    </source>
</evidence>
<dbReference type="PANTHER" id="PTHR46268">
    <property type="entry name" value="STRESS RESPONSE PROTEIN NHAX"/>
    <property type="match status" value="1"/>
</dbReference>
<organism evidence="3 4">
    <name type="scientific">Spirosoma montaniterrae</name>
    <dbReference type="NCBI Taxonomy" id="1178516"/>
    <lineage>
        <taxon>Bacteria</taxon>
        <taxon>Pseudomonadati</taxon>
        <taxon>Bacteroidota</taxon>
        <taxon>Cytophagia</taxon>
        <taxon>Cytophagales</taxon>
        <taxon>Cytophagaceae</taxon>
        <taxon>Spirosoma</taxon>
    </lineage>
</organism>
<dbReference type="OrthoDB" id="1522603at2"/>
<dbReference type="InterPro" id="IPR006016">
    <property type="entry name" value="UspA"/>
</dbReference>
<name>A0A1P9WZ06_9BACT</name>
<dbReference type="KEGG" id="smon:AWR27_15510"/>
<dbReference type="AlphaFoldDB" id="A0A1P9WZ06"/>